<dbReference type="Gene3D" id="3.40.50.1820">
    <property type="entry name" value="alpha/beta hydrolase"/>
    <property type="match status" value="1"/>
</dbReference>
<organism evidence="1 2">
    <name type="scientific">Tomitella fengzijianii</name>
    <dbReference type="NCBI Taxonomy" id="2597660"/>
    <lineage>
        <taxon>Bacteria</taxon>
        <taxon>Bacillati</taxon>
        <taxon>Actinomycetota</taxon>
        <taxon>Actinomycetes</taxon>
        <taxon>Mycobacteriales</taxon>
        <taxon>Tomitella</taxon>
    </lineage>
</organism>
<reference evidence="1 2" key="1">
    <citation type="submission" date="2019-07" db="EMBL/GenBank/DDBJ databases">
        <title>Tomitella cavernea sp. nov., an actinomycete isolated from soil.</title>
        <authorList>
            <person name="Cheng J."/>
        </authorList>
    </citation>
    <scope>NUCLEOTIDE SEQUENCE [LARGE SCALE GENOMIC DNA]</scope>
    <source>
        <strain evidence="1 2">HY188</strain>
    </source>
</reference>
<dbReference type="PANTHER" id="PTHR36837">
    <property type="entry name" value="POLY(3-HYDROXYALKANOATE) POLYMERASE SUBUNIT PHAC"/>
    <property type="match status" value="1"/>
</dbReference>
<dbReference type="AlphaFoldDB" id="A0A516X5R8"/>
<dbReference type="Proteomes" id="UP000317344">
    <property type="component" value="Chromosome"/>
</dbReference>
<name>A0A516X5R8_9ACTN</name>
<evidence type="ECO:0000313" key="2">
    <source>
        <dbReference type="Proteomes" id="UP000317344"/>
    </source>
</evidence>
<evidence type="ECO:0000313" key="1">
    <source>
        <dbReference type="EMBL" id="QDQ98390.1"/>
    </source>
</evidence>
<dbReference type="OrthoDB" id="345573at2"/>
<dbReference type="KEGG" id="toy:FO059_15010"/>
<accession>A0A516X5R8</accession>
<keyword evidence="2" id="KW-1185">Reference proteome</keyword>
<sequence length="371" mass="38568">MTATLTPQRADDDAHATGPRAGALALAARNAWALTPFGGGIEQPAPLPSTVVHDSPHCTVRRYSSPGADGTPVLLVPPLAVSIDCYDLRPGQSLAAHFVASGRPVYVVDYGGIRYADRDMGFDDWFARIIPTAVGAVLRDAAAGETAASADLVAWSLGGTLSLLTAAHCPELPIRSIVAMGTPIDYAKNPSIAPLRALGSLAPLPVVGGVVRTAGGIPSPLVRLSYRSTALTRELTRPWFIANNLTDTTALAQMEAIDRFMAGMPGYPARFYTQMHKKLIMGNALASGSVRMGGHPIELGDVQVPVLAVSGATDVLAPAASVAAITDVLTGSPRVQVETVPGSHLGMVAGSGARAHTWPVIDRFHAELGGR</sequence>
<gene>
    <name evidence="1" type="ORF">FO059_15010</name>
</gene>
<reference evidence="1 2" key="2">
    <citation type="submission" date="2019-07" db="EMBL/GenBank/DDBJ databases">
        <authorList>
            <person name="Huang Y."/>
        </authorList>
    </citation>
    <scope>NUCLEOTIDE SEQUENCE [LARGE SCALE GENOMIC DNA]</scope>
    <source>
        <strain evidence="1 2">HY188</strain>
    </source>
</reference>
<dbReference type="RefSeq" id="WP_143909795.1">
    <property type="nucleotide sequence ID" value="NZ_CP041765.1"/>
</dbReference>
<keyword evidence="1" id="KW-0378">Hydrolase</keyword>
<protein>
    <submittedName>
        <fullName evidence="1">Alpha/beta hydrolase</fullName>
    </submittedName>
</protein>
<dbReference type="SUPFAM" id="SSF53474">
    <property type="entry name" value="alpha/beta-Hydrolases"/>
    <property type="match status" value="1"/>
</dbReference>
<proteinExistence type="predicted"/>
<dbReference type="EMBL" id="CP041765">
    <property type="protein sequence ID" value="QDQ98390.1"/>
    <property type="molecule type" value="Genomic_DNA"/>
</dbReference>
<dbReference type="GO" id="GO:0016787">
    <property type="term" value="F:hydrolase activity"/>
    <property type="evidence" value="ECO:0007669"/>
    <property type="project" value="UniProtKB-KW"/>
</dbReference>
<dbReference type="InterPro" id="IPR051321">
    <property type="entry name" value="PHA/PHB_synthase"/>
</dbReference>
<dbReference type="PANTHER" id="PTHR36837:SF4">
    <property type="entry name" value="BLR0908 PROTEIN"/>
    <property type="match status" value="1"/>
</dbReference>
<dbReference type="InterPro" id="IPR029058">
    <property type="entry name" value="AB_hydrolase_fold"/>
</dbReference>